<dbReference type="RefSeq" id="WP_183197484.1">
    <property type="nucleotide sequence ID" value="NZ_JACIDA010000002.1"/>
</dbReference>
<dbReference type="Proteomes" id="UP000532936">
    <property type="component" value="Unassembled WGS sequence"/>
</dbReference>
<keyword evidence="2" id="KW-0830">Ubiquinone</keyword>
<protein>
    <submittedName>
        <fullName evidence="2">NADH:ubiquinone oxidoreductase subunit F (NADH-binding)</fullName>
    </submittedName>
</protein>
<comment type="caution">
    <text evidence="2">The sequence shown here is derived from an EMBL/GenBank/DDBJ whole genome shotgun (WGS) entry which is preliminary data.</text>
</comment>
<dbReference type="InterPro" id="IPR045936">
    <property type="entry name" value="DUF6356"/>
</dbReference>
<feature type="region of interest" description="Disordered" evidence="1">
    <location>
        <begin position="79"/>
        <end position="99"/>
    </location>
</feature>
<proteinExistence type="predicted"/>
<evidence type="ECO:0000313" key="3">
    <source>
        <dbReference type="Proteomes" id="UP000532936"/>
    </source>
</evidence>
<evidence type="ECO:0000256" key="1">
    <source>
        <dbReference type="SAM" id="MobiDB-lite"/>
    </source>
</evidence>
<evidence type="ECO:0000313" key="2">
    <source>
        <dbReference type="EMBL" id="MBB3872980.1"/>
    </source>
</evidence>
<name>A0A7W6F0H1_9CAUL</name>
<dbReference type="EMBL" id="JACIDA010000002">
    <property type="protein sequence ID" value="MBB3872980.1"/>
    <property type="molecule type" value="Genomic_DNA"/>
</dbReference>
<dbReference type="Pfam" id="PF19883">
    <property type="entry name" value="DUF6356"/>
    <property type="match status" value="1"/>
</dbReference>
<feature type="compositionally biased region" description="Basic and acidic residues" evidence="1">
    <location>
        <begin position="79"/>
        <end position="93"/>
    </location>
</feature>
<reference evidence="2 3" key="1">
    <citation type="submission" date="2020-08" db="EMBL/GenBank/DDBJ databases">
        <title>Genomic Encyclopedia of Type Strains, Phase IV (KMG-IV): sequencing the most valuable type-strain genomes for metagenomic binning, comparative biology and taxonomic classification.</title>
        <authorList>
            <person name="Goeker M."/>
        </authorList>
    </citation>
    <scope>NUCLEOTIDE SEQUENCE [LARGE SCALE GENOMIC DNA]</scope>
    <source>
        <strain evidence="2 3">DSM 14878</strain>
    </source>
</reference>
<sequence length="99" mass="10807">MRQTTIDRARPGSTAFDRLFREHPRQVGETYFQHMGASAAFGLRLLRLAGAAFAHALVPGVHKTTVSTAVRGLAQEMGGRAEEAKQSRMRDAGVWDVGL</sequence>
<accession>A0A7W6F0H1</accession>
<dbReference type="AlphaFoldDB" id="A0A7W6F0H1"/>
<gene>
    <name evidence="2" type="ORF">GGR11_002533</name>
</gene>
<organism evidence="2 3">
    <name type="scientific">Brevundimonas mediterranea</name>
    <dbReference type="NCBI Taxonomy" id="74329"/>
    <lineage>
        <taxon>Bacteria</taxon>
        <taxon>Pseudomonadati</taxon>
        <taxon>Pseudomonadota</taxon>
        <taxon>Alphaproteobacteria</taxon>
        <taxon>Caulobacterales</taxon>
        <taxon>Caulobacteraceae</taxon>
        <taxon>Brevundimonas</taxon>
    </lineage>
</organism>